<evidence type="ECO:0000256" key="2">
    <source>
        <dbReference type="ARBA" id="ARBA00022908"/>
    </source>
</evidence>
<dbReference type="Pfam" id="PF00589">
    <property type="entry name" value="Phage_integrase"/>
    <property type="match status" value="1"/>
</dbReference>
<dbReference type="Gene3D" id="3.30.160.390">
    <property type="entry name" value="Integrase, DNA-binding domain"/>
    <property type="match status" value="1"/>
</dbReference>
<keyword evidence="8" id="KW-1185">Reference proteome</keyword>
<dbReference type="InterPro" id="IPR010998">
    <property type="entry name" value="Integrase_recombinase_N"/>
</dbReference>
<evidence type="ECO:0000259" key="6">
    <source>
        <dbReference type="PROSITE" id="PS51898"/>
    </source>
</evidence>
<dbReference type="Proteomes" id="UP001626549">
    <property type="component" value="Chromosome"/>
</dbReference>
<name>A0ABZ0I907_9GAMM</name>
<keyword evidence="4" id="KW-0233">DNA recombination</keyword>
<dbReference type="PROSITE" id="PS51898">
    <property type="entry name" value="TYR_RECOMBINASE"/>
    <property type="match status" value="1"/>
</dbReference>
<evidence type="ECO:0000256" key="3">
    <source>
        <dbReference type="ARBA" id="ARBA00023125"/>
    </source>
</evidence>
<dbReference type="SUPFAM" id="SSF56349">
    <property type="entry name" value="DNA breaking-rejoining enzymes"/>
    <property type="match status" value="1"/>
</dbReference>
<dbReference type="PANTHER" id="PTHR30629:SF2">
    <property type="entry name" value="PROPHAGE INTEGRASE INTS-RELATED"/>
    <property type="match status" value="1"/>
</dbReference>
<dbReference type="Gene3D" id="1.10.443.10">
    <property type="entry name" value="Intergrase catalytic core"/>
    <property type="match status" value="1"/>
</dbReference>
<organism evidence="7 8">
    <name type="scientific">Congregibacter brevis</name>
    <dbReference type="NCBI Taxonomy" id="3081201"/>
    <lineage>
        <taxon>Bacteria</taxon>
        <taxon>Pseudomonadati</taxon>
        <taxon>Pseudomonadota</taxon>
        <taxon>Gammaproteobacteria</taxon>
        <taxon>Cellvibrionales</taxon>
        <taxon>Halieaceae</taxon>
        <taxon>Congregibacter</taxon>
    </lineage>
</organism>
<dbReference type="InterPro" id="IPR050808">
    <property type="entry name" value="Phage_Integrase"/>
</dbReference>
<dbReference type="InterPro" id="IPR025166">
    <property type="entry name" value="Integrase_DNA_bind_dom"/>
</dbReference>
<dbReference type="RefSeq" id="WP_407326239.1">
    <property type="nucleotide sequence ID" value="NZ_CP136865.1"/>
</dbReference>
<evidence type="ECO:0000256" key="4">
    <source>
        <dbReference type="ARBA" id="ARBA00023172"/>
    </source>
</evidence>
<feature type="coiled-coil region" evidence="5">
    <location>
        <begin position="279"/>
        <end position="306"/>
    </location>
</feature>
<evidence type="ECO:0000256" key="1">
    <source>
        <dbReference type="ARBA" id="ARBA00008857"/>
    </source>
</evidence>
<dbReference type="InterPro" id="IPR038488">
    <property type="entry name" value="Integrase_DNA-bd_sf"/>
</dbReference>
<protein>
    <submittedName>
        <fullName evidence="7">Integrase family protein</fullName>
    </submittedName>
</protein>
<evidence type="ECO:0000256" key="5">
    <source>
        <dbReference type="SAM" id="Coils"/>
    </source>
</evidence>
<dbReference type="Pfam" id="PF13356">
    <property type="entry name" value="Arm-DNA-bind_3"/>
    <property type="match status" value="1"/>
</dbReference>
<keyword evidence="2" id="KW-0229">DNA integration</keyword>
<dbReference type="InterPro" id="IPR002104">
    <property type="entry name" value="Integrase_catalytic"/>
</dbReference>
<comment type="similarity">
    <text evidence="1">Belongs to the 'phage' integrase family.</text>
</comment>
<accession>A0ABZ0I907</accession>
<dbReference type="EMBL" id="CP136865">
    <property type="protein sequence ID" value="WOJ95541.1"/>
    <property type="molecule type" value="Genomic_DNA"/>
</dbReference>
<reference evidence="7 8" key="1">
    <citation type="submission" date="2023-10" db="EMBL/GenBank/DDBJ databases">
        <title>Two novel species belonging to the OM43/NOR5 clade.</title>
        <authorList>
            <person name="Park M."/>
        </authorList>
    </citation>
    <scope>NUCLEOTIDE SEQUENCE [LARGE SCALE GENOMIC DNA]</scope>
    <source>
        <strain evidence="7 8">IMCC45268</strain>
    </source>
</reference>
<keyword evidence="3" id="KW-0238">DNA-binding</keyword>
<proteinExistence type="inferred from homology"/>
<dbReference type="PANTHER" id="PTHR30629">
    <property type="entry name" value="PROPHAGE INTEGRASE"/>
    <property type="match status" value="1"/>
</dbReference>
<dbReference type="InterPro" id="IPR011010">
    <property type="entry name" value="DNA_brk_join_enz"/>
</dbReference>
<keyword evidence="5" id="KW-0175">Coiled coil</keyword>
<feature type="domain" description="Tyr recombinase" evidence="6">
    <location>
        <begin position="288"/>
        <end position="491"/>
    </location>
</feature>
<evidence type="ECO:0000313" key="8">
    <source>
        <dbReference type="Proteomes" id="UP001626549"/>
    </source>
</evidence>
<evidence type="ECO:0000313" key="7">
    <source>
        <dbReference type="EMBL" id="WOJ95541.1"/>
    </source>
</evidence>
<sequence length="510" mass="58370">MPRAKQITVTSLSNSAIKRWLQETTQEFTEGNRPVKFCTMIPGFHLRRGTALSRPDACAWRLRYRMASGGKMKFLTIGKYPAMTVDAAAADASEKYTLIRKGIDPQVVERERNAETLKAEASAKNRTLRGYLPRYVEERLNTRKSETSGNTTRSYIQAHFWHLADRDLASLDSDDISDWQTRERAGIKNKPTKGEETDTHGNRIYVESKGNKPISFKTMNEHLKRFKSLLQSAKDDKVISHNPLADARLSDANEAQQELTLVNEERRLDNRRPLTRDEIAALERGLDAFQQKLREERDAENALRAERGTKLLPDLNAQNYAHWFVPFCFMATFSGQRPNDVRSLEWGRHLDPDTGIWKKHTEKSMGKLAKGNTPTLVKFRLPPRAREVIQRWHTQQGSPKSGYVFPSDRTKDGKIGRDGYDTAWAHVKRLGGLPAGLHFYTLRHHMPSFMLQQRYSPFQVMKALGHTSERMIIQNYGHNMPDDDELIDVMGTLESAEHTCHGFTEPRIPA</sequence>
<dbReference type="Gene3D" id="1.10.150.130">
    <property type="match status" value="1"/>
</dbReference>
<gene>
    <name evidence="7" type="ORF">R0137_09765</name>
</gene>
<dbReference type="InterPro" id="IPR013762">
    <property type="entry name" value="Integrase-like_cat_sf"/>
</dbReference>